<reference evidence="1" key="2">
    <citation type="journal article" date="2015" name="Data Brief">
        <title>Shoot transcriptome of the giant reed, Arundo donax.</title>
        <authorList>
            <person name="Barrero R.A."/>
            <person name="Guerrero F.D."/>
            <person name="Moolhuijzen P."/>
            <person name="Goolsby J.A."/>
            <person name="Tidwell J."/>
            <person name="Bellgard S.E."/>
            <person name="Bellgard M.I."/>
        </authorList>
    </citation>
    <scope>NUCLEOTIDE SEQUENCE</scope>
    <source>
        <tissue evidence="1">Shoot tissue taken approximately 20 cm above the soil surface</tissue>
    </source>
</reference>
<sequence>MCCLDIFFKFLDILTEHFKSIDLEMY</sequence>
<name>A0A0A9A153_ARUDO</name>
<organism evidence="1">
    <name type="scientific">Arundo donax</name>
    <name type="common">Giant reed</name>
    <name type="synonym">Donax arundinaceus</name>
    <dbReference type="NCBI Taxonomy" id="35708"/>
    <lineage>
        <taxon>Eukaryota</taxon>
        <taxon>Viridiplantae</taxon>
        <taxon>Streptophyta</taxon>
        <taxon>Embryophyta</taxon>
        <taxon>Tracheophyta</taxon>
        <taxon>Spermatophyta</taxon>
        <taxon>Magnoliopsida</taxon>
        <taxon>Liliopsida</taxon>
        <taxon>Poales</taxon>
        <taxon>Poaceae</taxon>
        <taxon>PACMAD clade</taxon>
        <taxon>Arundinoideae</taxon>
        <taxon>Arundineae</taxon>
        <taxon>Arundo</taxon>
    </lineage>
</organism>
<reference evidence="1" key="1">
    <citation type="submission" date="2014-09" db="EMBL/GenBank/DDBJ databases">
        <authorList>
            <person name="Magalhaes I.L.F."/>
            <person name="Oliveira U."/>
            <person name="Santos F.R."/>
            <person name="Vidigal T.H.D.A."/>
            <person name="Brescovit A.D."/>
            <person name="Santos A.J."/>
        </authorList>
    </citation>
    <scope>NUCLEOTIDE SEQUENCE</scope>
    <source>
        <tissue evidence="1">Shoot tissue taken approximately 20 cm above the soil surface</tissue>
    </source>
</reference>
<proteinExistence type="predicted"/>
<accession>A0A0A9A153</accession>
<dbReference type="AlphaFoldDB" id="A0A0A9A153"/>
<evidence type="ECO:0000313" key="1">
    <source>
        <dbReference type="EMBL" id="JAD45384.1"/>
    </source>
</evidence>
<dbReference type="EMBL" id="GBRH01252511">
    <property type="protein sequence ID" value="JAD45384.1"/>
    <property type="molecule type" value="Transcribed_RNA"/>
</dbReference>
<protein>
    <submittedName>
        <fullName evidence="1">Uncharacterized protein</fullName>
    </submittedName>
</protein>